<dbReference type="STRING" id="578942.SAMN05216289_1295"/>
<dbReference type="EMBL" id="FOVF01000029">
    <property type="protein sequence ID" value="SFN53744.1"/>
    <property type="molecule type" value="Genomic_DNA"/>
</dbReference>
<evidence type="ECO:0000313" key="1">
    <source>
        <dbReference type="EMBL" id="SFN53744.1"/>
    </source>
</evidence>
<evidence type="ECO:0000313" key="2">
    <source>
        <dbReference type="Proteomes" id="UP000198575"/>
    </source>
</evidence>
<gene>
    <name evidence="1" type="ORF">SAMN05216289_1295</name>
</gene>
<dbReference type="Proteomes" id="UP000198575">
    <property type="component" value="Unassembled WGS sequence"/>
</dbReference>
<sequence length="79" mass="9177">MSTIRRRTRQRLNAPESLEAIWDAGLPPPEWAFLPGDHREELSELAFFSTDAGPYIFAQDHPHYAEWMQALHSSRDRQA</sequence>
<proteinExistence type="predicted"/>
<accession>A0A1I4ZU27</accession>
<reference evidence="1 2" key="1">
    <citation type="submission" date="2016-10" db="EMBL/GenBank/DDBJ databases">
        <authorList>
            <person name="de Groot N.N."/>
        </authorList>
    </citation>
    <scope>NUCLEOTIDE SEQUENCE [LARGE SCALE GENOMIC DNA]</scope>
    <source>
        <strain evidence="1 2">CGMCC 1.7659</strain>
    </source>
</reference>
<dbReference type="AlphaFoldDB" id="A0A1I4ZU27"/>
<organism evidence="1 2">
    <name type="scientific">Dokdonella immobilis</name>
    <dbReference type="NCBI Taxonomy" id="578942"/>
    <lineage>
        <taxon>Bacteria</taxon>
        <taxon>Pseudomonadati</taxon>
        <taxon>Pseudomonadota</taxon>
        <taxon>Gammaproteobacteria</taxon>
        <taxon>Lysobacterales</taxon>
        <taxon>Rhodanobacteraceae</taxon>
        <taxon>Dokdonella</taxon>
    </lineage>
</organism>
<name>A0A1I4ZU27_9GAMM</name>
<keyword evidence="2" id="KW-1185">Reference proteome</keyword>
<protein>
    <submittedName>
        <fullName evidence="1">Uncharacterized protein</fullName>
    </submittedName>
</protein>